<dbReference type="AlphaFoldDB" id="A0A3T0E8J0"/>
<organism evidence="1 2">
    <name type="scientific">Glycocaulis alkaliphilus</name>
    <dbReference type="NCBI Taxonomy" id="1434191"/>
    <lineage>
        <taxon>Bacteria</taxon>
        <taxon>Pseudomonadati</taxon>
        <taxon>Pseudomonadota</taxon>
        <taxon>Alphaproteobacteria</taxon>
        <taxon>Maricaulales</taxon>
        <taxon>Maricaulaceae</taxon>
        <taxon>Glycocaulis</taxon>
    </lineage>
</organism>
<gene>
    <name evidence="1" type="ORF">X907_1173</name>
</gene>
<protein>
    <submittedName>
        <fullName evidence="1">Uncharacterized protein</fullName>
    </submittedName>
</protein>
<evidence type="ECO:0000313" key="1">
    <source>
        <dbReference type="EMBL" id="AZU03711.1"/>
    </source>
</evidence>
<keyword evidence="2" id="KW-1185">Reference proteome</keyword>
<proteinExistence type="predicted"/>
<dbReference type="Proteomes" id="UP000286954">
    <property type="component" value="Chromosome"/>
</dbReference>
<name>A0A3T0E8J0_9PROT</name>
<dbReference type="KEGG" id="gak:X907_1173"/>
<reference evidence="1 2" key="1">
    <citation type="submission" date="2016-12" db="EMBL/GenBank/DDBJ databases">
        <title>The genome of dimorphic prosthecate Glycocaulis alkaliphilus 6b-8t, isolated from crude oil dictates its adaptability in petroleum environments.</title>
        <authorList>
            <person name="Wu X.-L."/>
            <person name="Geng S."/>
        </authorList>
    </citation>
    <scope>NUCLEOTIDE SEQUENCE [LARGE SCALE GENOMIC DNA]</scope>
    <source>
        <strain evidence="1 2">6B-8</strain>
    </source>
</reference>
<sequence>MSRRIEAARARAADSRQVLYYGDHPHANYGAIADGPAGSTHTPK</sequence>
<accession>A0A3T0E8J0</accession>
<evidence type="ECO:0000313" key="2">
    <source>
        <dbReference type="Proteomes" id="UP000286954"/>
    </source>
</evidence>
<dbReference type="EMBL" id="CP018911">
    <property type="protein sequence ID" value="AZU03711.1"/>
    <property type="molecule type" value="Genomic_DNA"/>
</dbReference>